<dbReference type="PANTHER" id="PTHR11040:SF44">
    <property type="entry name" value="PROTEIN ZNTC-RELATED"/>
    <property type="match status" value="1"/>
</dbReference>
<keyword evidence="2 5" id="KW-0812">Transmembrane</keyword>
<dbReference type="OrthoDB" id="448280at2759"/>
<protein>
    <submittedName>
        <fullName evidence="6">Zip-domain-containing protein</fullName>
    </submittedName>
</protein>
<dbReference type="InterPro" id="IPR003689">
    <property type="entry name" value="ZIP"/>
</dbReference>
<dbReference type="STRING" id="329046.A0A1Y2D2Y4"/>
<feature type="transmembrane region" description="Helical" evidence="5">
    <location>
        <begin position="347"/>
        <end position="370"/>
    </location>
</feature>
<keyword evidence="3 5" id="KW-1133">Transmembrane helix</keyword>
<dbReference type="AlphaFoldDB" id="A0A1Y2D2Y4"/>
<gene>
    <name evidence="6" type="ORF">BCR33DRAFT_711029</name>
</gene>
<dbReference type="GO" id="GO:0005886">
    <property type="term" value="C:plasma membrane"/>
    <property type="evidence" value="ECO:0007669"/>
    <property type="project" value="TreeGrafter"/>
</dbReference>
<evidence type="ECO:0000256" key="2">
    <source>
        <dbReference type="ARBA" id="ARBA00022692"/>
    </source>
</evidence>
<feature type="transmembrane region" description="Helical" evidence="5">
    <location>
        <begin position="55"/>
        <end position="76"/>
    </location>
</feature>
<reference evidence="6 7" key="1">
    <citation type="submission" date="2016-07" db="EMBL/GenBank/DDBJ databases">
        <title>Pervasive Adenine N6-methylation of Active Genes in Fungi.</title>
        <authorList>
            <consortium name="DOE Joint Genome Institute"/>
            <person name="Mondo S.J."/>
            <person name="Dannebaum R.O."/>
            <person name="Kuo R.C."/>
            <person name="Labutti K."/>
            <person name="Haridas S."/>
            <person name="Kuo A."/>
            <person name="Salamov A."/>
            <person name="Ahrendt S.R."/>
            <person name="Lipzen A."/>
            <person name="Sullivan W."/>
            <person name="Andreopoulos W.B."/>
            <person name="Clum A."/>
            <person name="Lindquist E."/>
            <person name="Daum C."/>
            <person name="Ramamoorthy G.K."/>
            <person name="Gryganskyi A."/>
            <person name="Culley D."/>
            <person name="Magnuson J.K."/>
            <person name="James T.Y."/>
            <person name="O'Malley M.A."/>
            <person name="Stajich J.E."/>
            <person name="Spatafora J.W."/>
            <person name="Visel A."/>
            <person name="Grigoriev I.V."/>
        </authorList>
    </citation>
    <scope>NUCLEOTIDE SEQUENCE [LARGE SCALE GENOMIC DNA]</scope>
    <source>
        <strain evidence="6 7">JEL800</strain>
    </source>
</reference>
<feature type="transmembrane region" description="Helical" evidence="5">
    <location>
        <begin position="288"/>
        <end position="307"/>
    </location>
</feature>
<proteinExistence type="predicted"/>
<accession>A0A1Y2D2Y4</accession>
<organism evidence="6 7">
    <name type="scientific">Rhizoclosmatium globosum</name>
    <dbReference type="NCBI Taxonomy" id="329046"/>
    <lineage>
        <taxon>Eukaryota</taxon>
        <taxon>Fungi</taxon>
        <taxon>Fungi incertae sedis</taxon>
        <taxon>Chytridiomycota</taxon>
        <taxon>Chytridiomycota incertae sedis</taxon>
        <taxon>Chytridiomycetes</taxon>
        <taxon>Chytridiales</taxon>
        <taxon>Chytriomycetaceae</taxon>
        <taxon>Rhizoclosmatium</taxon>
    </lineage>
</organism>
<keyword evidence="4 5" id="KW-0472">Membrane</keyword>
<evidence type="ECO:0000313" key="7">
    <source>
        <dbReference type="Proteomes" id="UP000193642"/>
    </source>
</evidence>
<feature type="transmembrane region" description="Helical" evidence="5">
    <location>
        <begin position="418"/>
        <end position="439"/>
    </location>
</feature>
<feature type="transmembrane region" description="Helical" evidence="5">
    <location>
        <begin position="147"/>
        <end position="167"/>
    </location>
</feature>
<name>A0A1Y2D2Y4_9FUNG</name>
<comment type="caution">
    <text evidence="6">The sequence shown here is derived from an EMBL/GenBank/DDBJ whole genome shotgun (WGS) entry which is preliminary data.</text>
</comment>
<feature type="transmembrane region" description="Helical" evidence="5">
    <location>
        <begin position="187"/>
        <end position="206"/>
    </location>
</feature>
<evidence type="ECO:0000256" key="4">
    <source>
        <dbReference type="ARBA" id="ARBA00023136"/>
    </source>
</evidence>
<feature type="transmembrane region" description="Helical" evidence="5">
    <location>
        <begin position="313"/>
        <end position="335"/>
    </location>
</feature>
<feature type="transmembrane region" description="Helical" evidence="5">
    <location>
        <begin position="113"/>
        <end position="135"/>
    </location>
</feature>
<evidence type="ECO:0000256" key="3">
    <source>
        <dbReference type="ARBA" id="ARBA00022989"/>
    </source>
</evidence>
<dbReference type="GO" id="GO:0005385">
    <property type="term" value="F:zinc ion transmembrane transporter activity"/>
    <property type="evidence" value="ECO:0007669"/>
    <property type="project" value="TreeGrafter"/>
</dbReference>
<keyword evidence="7" id="KW-1185">Reference proteome</keyword>
<dbReference type="Proteomes" id="UP000193642">
    <property type="component" value="Unassembled WGS sequence"/>
</dbReference>
<comment type="subcellular location">
    <subcellularLocation>
        <location evidence="1">Membrane</location>
        <topology evidence="1">Multi-pass membrane protein</topology>
    </subcellularLocation>
</comment>
<dbReference type="PANTHER" id="PTHR11040">
    <property type="entry name" value="ZINC/IRON TRANSPORTER"/>
    <property type="match status" value="1"/>
</dbReference>
<evidence type="ECO:0000313" key="6">
    <source>
        <dbReference type="EMBL" id="ORY53649.1"/>
    </source>
</evidence>
<evidence type="ECO:0000256" key="5">
    <source>
        <dbReference type="SAM" id="Phobius"/>
    </source>
</evidence>
<evidence type="ECO:0000256" key="1">
    <source>
        <dbReference type="ARBA" id="ARBA00004141"/>
    </source>
</evidence>
<dbReference type="Pfam" id="PF02535">
    <property type="entry name" value="Zip"/>
    <property type="match status" value="1"/>
</dbReference>
<dbReference type="EMBL" id="MCGO01000001">
    <property type="protein sequence ID" value="ORY53649.1"/>
    <property type="molecule type" value="Genomic_DNA"/>
</dbReference>
<feature type="transmembrane region" description="Helical" evidence="5">
    <location>
        <begin position="376"/>
        <end position="397"/>
    </location>
</feature>
<sequence>MRPSTVTEFEDDCCCCHYDCYDATVECCDDPTCEEVVTPVPAQTPRRRQTMSVSLSSNAALRSLIFFGMAVASATAHGSHGHSHSHGEDDHDHEEEMVELCAAEEMPAYNLGFHIGGIFILFAISALGIFGTLALGSHAKLPFYASVLQIFKMFGIGIICATAWMHLLPEAYGAFGNPCIPAGWQKFSSGYVGLFAMLAAFLVQFIEITAIDSKNKRTAAATAAAVAATQNGQDDCECTDLERVVVSGNSAAFMAGQKKVDGEKQHVETVQVIQEDGGIQRNNEFGTIVLEAGIIFHSIIIGITLGVCGDDVYSTLLIAIAFHQMFEGMALGVLISQLKLSLMSKRLLCLAYPLTTPLGIVIGIAIRNVFNENDGAYIVVQGIFASLSAGILFYSTYTELMSSEVSHSGHFHGFSPKFKAACFLAMYLGAAAMAILAIWA</sequence>